<keyword evidence="16" id="KW-1185">Reference proteome</keyword>
<dbReference type="PANTHER" id="PTHR48086">
    <property type="entry name" value="SODIUM/PROLINE SYMPORTER-RELATED"/>
    <property type="match status" value="1"/>
</dbReference>
<dbReference type="GO" id="GO:0006814">
    <property type="term" value="P:sodium ion transport"/>
    <property type="evidence" value="ECO:0007669"/>
    <property type="project" value="UniProtKB-KW"/>
</dbReference>
<comment type="subcellular location">
    <subcellularLocation>
        <location evidence="1">Cell membrane</location>
        <topology evidence="1">Multi-pass membrane protein</topology>
    </subcellularLocation>
</comment>
<keyword evidence="4" id="KW-1003">Cell membrane</keyword>
<dbReference type="CDD" id="cd10322">
    <property type="entry name" value="SLC5sbd"/>
    <property type="match status" value="1"/>
</dbReference>
<proteinExistence type="inferred from homology"/>
<feature type="transmembrane region" description="Helical" evidence="14">
    <location>
        <begin position="129"/>
        <end position="151"/>
    </location>
</feature>
<feature type="transmembrane region" description="Helical" evidence="14">
    <location>
        <begin position="393"/>
        <end position="415"/>
    </location>
</feature>
<comment type="caution">
    <text evidence="15">The sequence shown here is derived from an EMBL/GenBank/DDBJ whole genome shotgun (WGS) entry which is preliminary data.</text>
</comment>
<evidence type="ECO:0000256" key="6">
    <source>
        <dbReference type="ARBA" id="ARBA00022847"/>
    </source>
</evidence>
<dbReference type="Gene3D" id="1.20.1730.10">
    <property type="entry name" value="Sodium/glucose cotransporter"/>
    <property type="match status" value="1"/>
</dbReference>
<protein>
    <submittedName>
        <fullName evidence="15">Sodium:solute symporter family protein</fullName>
    </submittedName>
</protein>
<comment type="similarity">
    <text evidence="2 13">Belongs to the sodium:solute symporter (SSF) (TC 2.A.21) family.</text>
</comment>
<evidence type="ECO:0000256" key="2">
    <source>
        <dbReference type="ARBA" id="ARBA00006434"/>
    </source>
</evidence>
<dbReference type="PANTHER" id="PTHR48086:SF3">
    <property type="entry name" value="SODIUM_PROLINE SYMPORTER"/>
    <property type="match status" value="1"/>
</dbReference>
<dbReference type="AlphaFoldDB" id="A0A9J6QZ73"/>
<dbReference type="GO" id="GO:0015293">
    <property type="term" value="F:symporter activity"/>
    <property type="evidence" value="ECO:0007669"/>
    <property type="project" value="UniProtKB-KW"/>
</dbReference>
<evidence type="ECO:0000256" key="13">
    <source>
        <dbReference type="RuleBase" id="RU362091"/>
    </source>
</evidence>
<dbReference type="GO" id="GO:0005886">
    <property type="term" value="C:plasma membrane"/>
    <property type="evidence" value="ECO:0007669"/>
    <property type="project" value="UniProtKB-SubCell"/>
</dbReference>
<feature type="transmembrane region" description="Helical" evidence="14">
    <location>
        <begin position="237"/>
        <end position="254"/>
    </location>
</feature>
<feature type="transmembrane region" description="Helical" evidence="14">
    <location>
        <begin position="157"/>
        <end position="176"/>
    </location>
</feature>
<feature type="transmembrane region" description="Helical" evidence="14">
    <location>
        <begin position="46"/>
        <end position="69"/>
    </location>
</feature>
<keyword evidence="7 14" id="KW-1133">Transmembrane helix</keyword>
<evidence type="ECO:0000256" key="10">
    <source>
        <dbReference type="ARBA" id="ARBA00023136"/>
    </source>
</evidence>
<evidence type="ECO:0000256" key="9">
    <source>
        <dbReference type="ARBA" id="ARBA00023065"/>
    </source>
</evidence>
<feature type="transmembrane region" description="Helical" evidence="14">
    <location>
        <begin position="275"/>
        <end position="295"/>
    </location>
</feature>
<dbReference type="InterPro" id="IPR001734">
    <property type="entry name" value="Na/solute_symporter"/>
</dbReference>
<gene>
    <name evidence="15" type="ORF">OBO34_20745</name>
</gene>
<keyword evidence="3" id="KW-0813">Transport</keyword>
<evidence type="ECO:0000256" key="5">
    <source>
        <dbReference type="ARBA" id="ARBA00022692"/>
    </source>
</evidence>
<feature type="transmembrane region" description="Helical" evidence="14">
    <location>
        <begin position="368"/>
        <end position="387"/>
    </location>
</feature>
<evidence type="ECO:0000256" key="3">
    <source>
        <dbReference type="ARBA" id="ARBA00022448"/>
    </source>
</evidence>
<dbReference type="InterPro" id="IPR050277">
    <property type="entry name" value="Sodium:Solute_Symporter"/>
</dbReference>
<keyword evidence="9" id="KW-0406">Ion transport</keyword>
<evidence type="ECO:0000256" key="12">
    <source>
        <dbReference type="ARBA" id="ARBA00033708"/>
    </source>
</evidence>
<name>A0A9J6QZ73_9FIRM</name>
<feature type="transmembrane region" description="Helical" evidence="14">
    <location>
        <begin position="422"/>
        <end position="443"/>
    </location>
</feature>
<feature type="transmembrane region" description="Helical" evidence="14">
    <location>
        <begin position="6"/>
        <end position="25"/>
    </location>
</feature>
<keyword evidence="11" id="KW-0739">Sodium transport</keyword>
<sequence length="489" mass="53242">MAANSMVMLMICIFAFIPLLLAEIARNRSLPTIADFFLQGRGLNIFPMYATVFATWMSAFAFMGAISYFYEQGPIYMTTIGWDALFAVLFYGLGRRIWFYGKCRGYVTPADFFDDIYGSRALSLTVTGITIVFTMIYVQVQMVGGLFLIQIATEGYISWQVSGLIFFAILVIYLWAGGLRAVALTDMFYGALIIITILGCGVFLMRTAGGMEEMFLAVVAHDVSHVTLGGEEGPARIGLWLTLFLVVPVGAFMGPQMWIRNFSAGSVKHFELLPLLLCASSIICIGTLFAGSASILLNENSAGGDTLIASLMLRYAPPLLCAFVFIGIAAAILSTANSQIHGLAAIYTIDIHKKYVNPKVTERNLLSVAKWSVLLISIAAYILILVIPQSVFSLGVVALGGSMQLIVPVLGALFWKRSAARGALFGLWSGILAFFLTAALTSFETSYCAVLGLVVNGLVFITISLLCRGDKTTSEKIQAYRDSFFTHLK</sequence>
<comment type="catalytic activity">
    <reaction evidence="12">
        <text>L-proline(in) + Na(+)(in) = L-proline(out) + Na(+)(out)</text>
        <dbReference type="Rhea" id="RHEA:28967"/>
        <dbReference type="ChEBI" id="CHEBI:29101"/>
        <dbReference type="ChEBI" id="CHEBI:60039"/>
    </reaction>
</comment>
<dbReference type="EMBL" id="JAOSHN010000013">
    <property type="protein sequence ID" value="MCU7380746.1"/>
    <property type="molecule type" value="Genomic_DNA"/>
</dbReference>
<feature type="transmembrane region" description="Helical" evidence="14">
    <location>
        <begin position="75"/>
        <end position="94"/>
    </location>
</feature>
<evidence type="ECO:0000256" key="11">
    <source>
        <dbReference type="ARBA" id="ARBA00023201"/>
    </source>
</evidence>
<accession>A0A9J6QZ73</accession>
<evidence type="ECO:0000313" key="15">
    <source>
        <dbReference type="EMBL" id="MCU7380746.1"/>
    </source>
</evidence>
<dbReference type="InterPro" id="IPR038377">
    <property type="entry name" value="Na/Glc_symporter_sf"/>
</dbReference>
<evidence type="ECO:0000256" key="8">
    <source>
        <dbReference type="ARBA" id="ARBA00023053"/>
    </source>
</evidence>
<evidence type="ECO:0000256" key="4">
    <source>
        <dbReference type="ARBA" id="ARBA00022475"/>
    </source>
</evidence>
<keyword evidence="5 14" id="KW-0812">Transmembrane</keyword>
<organism evidence="15 16">
    <name type="scientific">Hominibacterium faecale</name>
    <dbReference type="NCBI Taxonomy" id="2839743"/>
    <lineage>
        <taxon>Bacteria</taxon>
        <taxon>Bacillati</taxon>
        <taxon>Bacillota</taxon>
        <taxon>Clostridia</taxon>
        <taxon>Peptostreptococcales</taxon>
        <taxon>Anaerovoracaceae</taxon>
        <taxon>Hominibacterium</taxon>
    </lineage>
</organism>
<evidence type="ECO:0000256" key="14">
    <source>
        <dbReference type="SAM" id="Phobius"/>
    </source>
</evidence>
<reference evidence="15" key="1">
    <citation type="submission" date="2022-09" db="EMBL/GenBank/DDBJ databases">
        <title>Culturomic study of gut microbiota in children with autism spectrum disorder.</title>
        <authorList>
            <person name="Efimov B.A."/>
            <person name="Chaplin A.V."/>
            <person name="Sokolova S.R."/>
            <person name="Pikina A.P."/>
            <person name="Korzhanova M."/>
            <person name="Belova V."/>
            <person name="Korostin D."/>
        </authorList>
    </citation>
    <scope>NUCLEOTIDE SEQUENCE</scope>
    <source>
        <strain evidence="15">ASD5510</strain>
    </source>
</reference>
<feature type="transmembrane region" description="Helical" evidence="14">
    <location>
        <begin position="449"/>
        <end position="467"/>
    </location>
</feature>
<feature type="transmembrane region" description="Helical" evidence="14">
    <location>
        <begin position="315"/>
        <end position="333"/>
    </location>
</feature>
<keyword evidence="10 14" id="KW-0472">Membrane</keyword>
<dbReference type="Pfam" id="PF00474">
    <property type="entry name" value="SSF"/>
    <property type="match status" value="1"/>
</dbReference>
<dbReference type="Proteomes" id="UP001065549">
    <property type="component" value="Unassembled WGS sequence"/>
</dbReference>
<evidence type="ECO:0000256" key="7">
    <source>
        <dbReference type="ARBA" id="ARBA00022989"/>
    </source>
</evidence>
<evidence type="ECO:0000313" key="16">
    <source>
        <dbReference type="Proteomes" id="UP001065549"/>
    </source>
</evidence>
<evidence type="ECO:0000256" key="1">
    <source>
        <dbReference type="ARBA" id="ARBA00004651"/>
    </source>
</evidence>
<dbReference type="RefSeq" id="WP_227754913.1">
    <property type="nucleotide sequence ID" value="NZ_JAJAGH010000003.1"/>
</dbReference>
<keyword evidence="8" id="KW-0915">Sodium</keyword>
<feature type="transmembrane region" description="Helical" evidence="14">
    <location>
        <begin position="188"/>
        <end position="205"/>
    </location>
</feature>
<keyword evidence="6" id="KW-0769">Symport</keyword>
<dbReference type="PROSITE" id="PS50283">
    <property type="entry name" value="NA_SOLUT_SYMP_3"/>
    <property type="match status" value="1"/>
</dbReference>